<organism evidence="1 2">
    <name type="scientific">Sodiomyces alkalinus (strain CBS 110278 / VKM F-3762 / F11)</name>
    <name type="common">Alkaliphilic filamentous fungus</name>
    <dbReference type="NCBI Taxonomy" id="1314773"/>
    <lineage>
        <taxon>Eukaryota</taxon>
        <taxon>Fungi</taxon>
        <taxon>Dikarya</taxon>
        <taxon>Ascomycota</taxon>
        <taxon>Pezizomycotina</taxon>
        <taxon>Sordariomycetes</taxon>
        <taxon>Hypocreomycetidae</taxon>
        <taxon>Glomerellales</taxon>
        <taxon>Plectosphaerellaceae</taxon>
        <taxon>Sodiomyces</taxon>
    </lineage>
</organism>
<keyword evidence="2" id="KW-1185">Reference proteome</keyword>
<dbReference type="AlphaFoldDB" id="A0A3N2PNN9"/>
<dbReference type="EMBL" id="ML119060">
    <property type="protein sequence ID" value="ROT36138.1"/>
    <property type="molecule type" value="Genomic_DNA"/>
</dbReference>
<evidence type="ECO:0000313" key="1">
    <source>
        <dbReference type="EMBL" id="ROT36138.1"/>
    </source>
</evidence>
<name>A0A3N2PNN9_SODAK</name>
<dbReference type="RefSeq" id="XP_028463944.1">
    <property type="nucleotide sequence ID" value="XM_028614518.1"/>
</dbReference>
<evidence type="ECO:0000313" key="2">
    <source>
        <dbReference type="Proteomes" id="UP000272025"/>
    </source>
</evidence>
<reference evidence="1 2" key="1">
    <citation type="journal article" date="2018" name="Mol. Ecol.">
        <title>The obligate alkalophilic soda-lake fungus Sodiomyces alkalinus has shifted to a protein diet.</title>
        <authorList>
            <person name="Grum-Grzhimaylo A.A."/>
            <person name="Falkoski D.L."/>
            <person name="van den Heuvel J."/>
            <person name="Valero-Jimenez C.A."/>
            <person name="Min B."/>
            <person name="Choi I.G."/>
            <person name="Lipzen A."/>
            <person name="Daum C.G."/>
            <person name="Aanen D.K."/>
            <person name="Tsang A."/>
            <person name="Henrissat B."/>
            <person name="Bilanenko E.N."/>
            <person name="de Vries R.P."/>
            <person name="van Kan J.A.L."/>
            <person name="Grigoriev I.V."/>
            <person name="Debets A.J.M."/>
        </authorList>
    </citation>
    <scope>NUCLEOTIDE SEQUENCE [LARGE SCALE GENOMIC DNA]</scope>
    <source>
        <strain evidence="1 2">F11</strain>
    </source>
</reference>
<dbReference type="Proteomes" id="UP000272025">
    <property type="component" value="Unassembled WGS sequence"/>
</dbReference>
<accession>A0A3N2PNN9</accession>
<gene>
    <name evidence="1" type="ORF">SODALDRAFT_362999</name>
</gene>
<sequence length="149" mass="16646">MAATHINGNIGTFPSTGDGNTCTPGNVFRTLNLVVVLGDGRSDVRVTSRSRPARAQRDGMTCQMQAGSIVAPFHQILTLPFLLFCFFEYIFTSDPSTPITPSPRPCLLMYKRRNQKVSDMPMMEQLRGKRKLRITLRTVPANINMKVNE</sequence>
<dbReference type="GeneID" id="39582996"/>
<protein>
    <submittedName>
        <fullName evidence="1">Uncharacterized protein</fullName>
    </submittedName>
</protein>
<proteinExistence type="predicted"/>